<evidence type="ECO:0000256" key="10">
    <source>
        <dbReference type="RuleBase" id="RU366055"/>
    </source>
</evidence>
<feature type="binding site" evidence="9">
    <location>
        <position position="128"/>
    </location>
    <ligand>
        <name>Mg(2+)</name>
        <dbReference type="ChEBI" id="CHEBI:18420"/>
        <note>catalytic</note>
    </ligand>
</feature>
<dbReference type="GO" id="GO:0005743">
    <property type="term" value="C:mitochondrial inner membrane"/>
    <property type="evidence" value="ECO:0007669"/>
    <property type="project" value="TreeGrafter"/>
</dbReference>
<evidence type="ECO:0000259" key="11">
    <source>
        <dbReference type="SMART" id="SM00477"/>
    </source>
</evidence>
<dbReference type="STRING" id="6248.A0A0K0EKJ7"/>
<keyword evidence="7" id="KW-0460">Magnesium</keyword>
<evidence type="ECO:0000256" key="9">
    <source>
        <dbReference type="PIRSR" id="PIRSR640255-2"/>
    </source>
</evidence>
<dbReference type="InterPro" id="IPR001604">
    <property type="entry name" value="Endo_G_ENPP1-like_dom"/>
</dbReference>
<evidence type="ECO:0000256" key="6">
    <source>
        <dbReference type="ARBA" id="ARBA00022801"/>
    </source>
</evidence>
<dbReference type="PANTHER" id="PTHR13966:SF5">
    <property type="entry name" value="ENDONUCLEASE G, MITOCHONDRIAL"/>
    <property type="match status" value="1"/>
</dbReference>
<evidence type="ECO:0000256" key="7">
    <source>
        <dbReference type="ARBA" id="ARBA00022842"/>
    </source>
</evidence>
<feature type="active site" description="Proton acceptor" evidence="8">
    <location>
        <position position="96"/>
    </location>
</feature>
<keyword evidence="6 10" id="KW-0378">Hydrolase</keyword>
<dbReference type="InterPro" id="IPR044925">
    <property type="entry name" value="His-Me_finger_sf"/>
</dbReference>
<dbReference type="PANTHER" id="PTHR13966">
    <property type="entry name" value="ENDONUCLEASE RELATED"/>
    <property type="match status" value="1"/>
</dbReference>
<dbReference type="SUPFAM" id="SSF54060">
    <property type="entry name" value="His-Me finger endonucleases"/>
    <property type="match status" value="1"/>
</dbReference>
<sequence length="250" mass="29287">MEQRGAIHIFIVIKSELEKYGTPTTVNIRNTKDFIISYDTRNRIPYWVLEIISLKNFKRSQGNTRKGKKFTPDKTFNEMYQSTNKDYYMSGYDRGHMAAAGNYLHSSDLMGKTFILSNIAPQVGKNFNQGIWNQLEENIRSYIKKSIYKTAHILTGPLFIPKKVKRGNRTIYIMEYETLMGRIAVPTHFFKVIIFTNNNNTITYQSYIMPNEEISGPIYKFLRNISDIENYSGFRIFPKIDFGRIKMLFN</sequence>
<dbReference type="Pfam" id="PF01223">
    <property type="entry name" value="Endonuclease_NS"/>
    <property type="match status" value="1"/>
</dbReference>
<dbReference type="GO" id="GO:0000014">
    <property type="term" value="F:single-stranded DNA endodeoxyribonuclease activity"/>
    <property type="evidence" value="ECO:0007669"/>
    <property type="project" value="TreeGrafter"/>
</dbReference>
<dbReference type="GO" id="GO:0003676">
    <property type="term" value="F:nucleic acid binding"/>
    <property type="evidence" value="ECO:0007669"/>
    <property type="project" value="InterPro"/>
</dbReference>
<dbReference type="SMART" id="SM00892">
    <property type="entry name" value="Endonuclease_NS"/>
    <property type="match status" value="1"/>
</dbReference>
<evidence type="ECO:0000259" key="12">
    <source>
        <dbReference type="SMART" id="SM00892"/>
    </source>
</evidence>
<keyword evidence="4 9" id="KW-0479">Metal-binding</keyword>
<dbReference type="InterPro" id="IPR018524">
    <property type="entry name" value="DNA/RNA_endonuclease_AS"/>
</dbReference>
<dbReference type="SMART" id="SM00477">
    <property type="entry name" value="NUC"/>
    <property type="match status" value="1"/>
</dbReference>
<reference evidence="14" key="1">
    <citation type="submission" date="2015-08" db="UniProtKB">
        <authorList>
            <consortium name="WormBaseParasite"/>
        </authorList>
    </citation>
    <scope>IDENTIFICATION</scope>
</reference>
<dbReference type="CDD" id="cd00091">
    <property type="entry name" value="NUC"/>
    <property type="match status" value="1"/>
</dbReference>
<keyword evidence="3 10" id="KW-0540">Nuclease</keyword>
<feature type="domain" description="ENPP1-3/EXOG-like endonuclease/phosphodiesterase" evidence="11">
    <location>
        <begin position="31"/>
        <end position="243"/>
    </location>
</feature>
<feature type="domain" description="DNA/RNA non-specific endonuclease/pyrophosphatase/phosphodiesterase" evidence="12">
    <location>
        <begin position="30"/>
        <end position="243"/>
    </location>
</feature>
<evidence type="ECO:0000256" key="2">
    <source>
        <dbReference type="ARBA" id="ARBA00010052"/>
    </source>
</evidence>
<evidence type="ECO:0000256" key="3">
    <source>
        <dbReference type="ARBA" id="ARBA00022722"/>
    </source>
</evidence>
<evidence type="ECO:0000313" key="14">
    <source>
        <dbReference type="WBParaSite" id="SSTP_0000999100.1"/>
    </source>
</evidence>
<dbReference type="WBParaSite" id="SSTP_0000999100.1">
    <property type="protein sequence ID" value="SSTP_0000999100.1"/>
    <property type="gene ID" value="SSTP_0000999100"/>
</dbReference>
<evidence type="ECO:0000256" key="5">
    <source>
        <dbReference type="ARBA" id="ARBA00022759"/>
    </source>
</evidence>
<evidence type="ECO:0000256" key="8">
    <source>
        <dbReference type="PIRSR" id="PIRSR640255-1"/>
    </source>
</evidence>
<keyword evidence="5 10" id="KW-0255">Endonuclease</keyword>
<dbReference type="InterPro" id="IPR020821">
    <property type="entry name" value="ENPP1-3/EXOG-like_nuc-like"/>
</dbReference>
<dbReference type="WBParaSite" id="TCONS_00009946.p1">
    <property type="protein sequence ID" value="TCONS_00009946.p1"/>
    <property type="gene ID" value="XLOC_007657"/>
</dbReference>
<dbReference type="GO" id="GO:0005634">
    <property type="term" value="C:nucleus"/>
    <property type="evidence" value="ECO:0007669"/>
    <property type="project" value="TreeGrafter"/>
</dbReference>
<keyword evidence="13" id="KW-1185">Reference proteome</keyword>
<dbReference type="InterPro" id="IPR040255">
    <property type="entry name" value="Non-specific_endonuclease"/>
</dbReference>
<dbReference type="Proteomes" id="UP000035681">
    <property type="component" value="Unplaced"/>
</dbReference>
<organism evidence="14">
    <name type="scientific">Strongyloides stercoralis</name>
    <name type="common">Threadworm</name>
    <dbReference type="NCBI Taxonomy" id="6248"/>
    <lineage>
        <taxon>Eukaryota</taxon>
        <taxon>Metazoa</taxon>
        <taxon>Ecdysozoa</taxon>
        <taxon>Nematoda</taxon>
        <taxon>Chromadorea</taxon>
        <taxon>Rhabditida</taxon>
        <taxon>Tylenchina</taxon>
        <taxon>Panagrolaimomorpha</taxon>
        <taxon>Strongyloidoidea</taxon>
        <taxon>Strongyloididae</taxon>
        <taxon>Strongyloides</taxon>
    </lineage>
</organism>
<dbReference type="InterPro" id="IPR044929">
    <property type="entry name" value="DNA/RNA_non-sp_Endonuclease_sf"/>
</dbReference>
<evidence type="ECO:0000313" key="13">
    <source>
        <dbReference type="Proteomes" id="UP000035681"/>
    </source>
</evidence>
<dbReference type="GO" id="GO:0004521">
    <property type="term" value="F:RNA endonuclease activity"/>
    <property type="evidence" value="ECO:0007669"/>
    <property type="project" value="TreeGrafter"/>
</dbReference>
<dbReference type="AlphaFoldDB" id="A0A0K0EKJ7"/>
<evidence type="ECO:0000256" key="1">
    <source>
        <dbReference type="ARBA" id="ARBA00001946"/>
    </source>
</evidence>
<accession>A0A0K0EKJ7</accession>
<name>A0A0K0EKJ7_STRER</name>
<dbReference type="EC" id="3.1.30.-" evidence="10"/>
<comment type="similarity">
    <text evidence="2 10">Belongs to the DNA/RNA non-specific endonuclease family.</text>
</comment>
<dbReference type="GO" id="GO:0006309">
    <property type="term" value="P:apoptotic DNA fragmentation"/>
    <property type="evidence" value="ECO:0007669"/>
    <property type="project" value="TreeGrafter"/>
</dbReference>
<dbReference type="PROSITE" id="PS01070">
    <property type="entry name" value="NUCLEASE_NON_SPEC"/>
    <property type="match status" value="1"/>
</dbReference>
<proteinExistence type="inferred from homology"/>
<dbReference type="GO" id="GO:0046872">
    <property type="term" value="F:metal ion binding"/>
    <property type="evidence" value="ECO:0007669"/>
    <property type="project" value="UniProtKB-KW"/>
</dbReference>
<comment type="cofactor">
    <cofactor evidence="1 10">
        <name>Mg(2+)</name>
        <dbReference type="ChEBI" id="CHEBI:18420"/>
    </cofactor>
</comment>
<dbReference type="Gene3D" id="3.40.570.10">
    <property type="entry name" value="Extracellular Endonuclease, subunit A"/>
    <property type="match status" value="1"/>
</dbReference>
<protein>
    <recommendedName>
        <fullName evidence="10">Endonuclease</fullName>
        <ecNumber evidence="10">3.1.30.-</ecNumber>
    </recommendedName>
</protein>
<evidence type="ECO:0000256" key="4">
    <source>
        <dbReference type="ARBA" id="ARBA00022723"/>
    </source>
</evidence>